<feature type="signal peptide" evidence="3">
    <location>
        <begin position="1"/>
        <end position="18"/>
    </location>
</feature>
<evidence type="ECO:0000256" key="2">
    <source>
        <dbReference type="SAM" id="Phobius"/>
    </source>
</evidence>
<evidence type="ECO:0000256" key="1">
    <source>
        <dbReference type="SAM" id="MobiDB-lite"/>
    </source>
</evidence>
<dbReference type="AlphaFoldDB" id="A0A8J8W2H6"/>
<organism evidence="4 5">
    <name type="scientific">Penicillium ucsense</name>
    <dbReference type="NCBI Taxonomy" id="2839758"/>
    <lineage>
        <taxon>Eukaryota</taxon>
        <taxon>Fungi</taxon>
        <taxon>Dikarya</taxon>
        <taxon>Ascomycota</taxon>
        <taxon>Pezizomycotina</taxon>
        <taxon>Eurotiomycetes</taxon>
        <taxon>Eurotiomycetidae</taxon>
        <taxon>Eurotiales</taxon>
        <taxon>Aspergillaceae</taxon>
        <taxon>Penicillium</taxon>
    </lineage>
</organism>
<feature type="region of interest" description="Disordered" evidence="1">
    <location>
        <begin position="177"/>
        <end position="215"/>
    </location>
</feature>
<dbReference type="OrthoDB" id="4367799at2759"/>
<dbReference type="PANTHER" id="PTHR40622">
    <property type="match status" value="1"/>
</dbReference>
<keyword evidence="3" id="KW-0732">Signal</keyword>
<proteinExistence type="predicted"/>
<dbReference type="EMBL" id="WIWV01000065">
    <property type="protein sequence ID" value="KAF7715182.1"/>
    <property type="molecule type" value="Genomic_DNA"/>
</dbReference>
<keyword evidence="5" id="KW-1185">Reference proteome</keyword>
<protein>
    <submittedName>
        <fullName evidence="4">Uncharacterized protein</fullName>
    </submittedName>
</protein>
<evidence type="ECO:0000256" key="3">
    <source>
        <dbReference type="SAM" id="SignalP"/>
    </source>
</evidence>
<evidence type="ECO:0000313" key="5">
    <source>
        <dbReference type="Proteomes" id="UP000631181"/>
    </source>
</evidence>
<evidence type="ECO:0000313" key="4">
    <source>
        <dbReference type="EMBL" id="KAF7715182.1"/>
    </source>
</evidence>
<gene>
    <name evidence="4" type="ORF">PECM_007260</name>
</gene>
<accession>A0A8J8W2H6</accession>
<keyword evidence="2" id="KW-0472">Membrane</keyword>
<keyword evidence="2" id="KW-1133">Transmembrane helix</keyword>
<keyword evidence="2" id="KW-0812">Transmembrane</keyword>
<dbReference type="PANTHER" id="PTHR40622:SF1">
    <property type="match status" value="1"/>
</dbReference>
<comment type="caution">
    <text evidence="4">The sequence shown here is derived from an EMBL/GenBank/DDBJ whole genome shotgun (WGS) entry which is preliminary data.</text>
</comment>
<feature type="chain" id="PRO_5035256077" evidence="3">
    <location>
        <begin position="19"/>
        <end position="338"/>
    </location>
</feature>
<dbReference type="Proteomes" id="UP000631181">
    <property type="component" value="Unassembled WGS sequence"/>
</dbReference>
<feature type="compositionally biased region" description="Polar residues" evidence="1">
    <location>
        <begin position="200"/>
        <end position="212"/>
    </location>
</feature>
<feature type="transmembrane region" description="Helical" evidence="2">
    <location>
        <begin position="260"/>
        <end position="286"/>
    </location>
</feature>
<sequence length="338" mass="37052">MRLLSLSWSAGAVVGALASSIPLSVSHELHLPYYPAMHSSQPSDTFLFLRWSVTDGCLYANHDQVFPPTTSMQIRAPEVRGESHARLAQTDLALTYALDARPLSSDEVDENSKIVRVRVRLLNRQGQPVTHDAVVLDLLAHPDGSQRITRLRIEPGDIHRPDQDRPWHMKFWQGQSSHIPQHEGHGHPPKAASSSSSSSLHLPTTSDQSSPATIDDLTEGTSVGFIFSPYWSPSAYSHRGHGHHRPHRLTHPFTHLVRPAILPAVLGVTAGLVACLIGFVIGHLFMSLATRLGLRRNRSEGPPATIDVEQGSREEKLPMIVEVCGSEEDVELISGADA</sequence>
<reference evidence="4" key="1">
    <citation type="journal article" date="2020" name="Front. Microbiol.">
        <title>Gene regulatory networks of Penicillium echinulatum 2HH and Penicillium oxalicum 114-2 inferred by a computational biology approach.</title>
        <authorList>
            <person name="Lenz A.R."/>
            <person name="Galan-Vasquez E."/>
            <person name="Balbinot E."/>
            <person name="De Abreu F.P."/>
            <person name="De Oliveira N.S."/>
            <person name="Da Rosa L.O."/>
            <person name="De Avila E Silva S."/>
            <person name="Camassola M."/>
            <person name="Dillon A.J.P."/>
            <person name="Perez-Rueda E."/>
        </authorList>
    </citation>
    <scope>NUCLEOTIDE SEQUENCE</scope>
    <source>
        <strain evidence="4">S1M29</strain>
    </source>
</reference>
<name>A0A8J8W2H6_9EURO</name>